<organism evidence="1 2">
    <name type="scientific">Escherichia coli</name>
    <dbReference type="NCBI Taxonomy" id="562"/>
    <lineage>
        <taxon>Bacteria</taxon>
        <taxon>Pseudomonadati</taxon>
        <taxon>Pseudomonadota</taxon>
        <taxon>Gammaproteobacteria</taxon>
        <taxon>Enterobacterales</taxon>
        <taxon>Enterobacteriaceae</taxon>
        <taxon>Escherichia</taxon>
    </lineage>
</organism>
<protein>
    <submittedName>
        <fullName evidence="1">Protein YkiE</fullName>
    </submittedName>
</protein>
<sequence>MGWSLCFWHVSVRMTHDVVCY</sequence>
<dbReference type="AlphaFoldDB" id="A0AAP3A4N8"/>
<evidence type="ECO:0000313" key="2">
    <source>
        <dbReference type="Proteomes" id="UP001208624"/>
    </source>
</evidence>
<evidence type="ECO:0000313" key="1">
    <source>
        <dbReference type="EMBL" id="MCV5626213.1"/>
    </source>
</evidence>
<proteinExistence type="predicted"/>
<accession>A0AAP3A4N8</accession>
<dbReference type="RefSeq" id="WP_263926007.1">
    <property type="nucleotide sequence ID" value="NZ_JADMNB010000131.1"/>
</dbReference>
<dbReference type="EMBL" id="JAOVKC010001314">
    <property type="protein sequence ID" value="MCV5626213.1"/>
    <property type="molecule type" value="Genomic_DNA"/>
</dbReference>
<dbReference type="Proteomes" id="UP001208624">
    <property type="component" value="Unassembled WGS sequence"/>
</dbReference>
<comment type="caution">
    <text evidence="1">The sequence shown here is derived from an EMBL/GenBank/DDBJ whole genome shotgun (WGS) entry which is preliminary data.</text>
</comment>
<name>A0AAP3A4N8_ECOLX</name>
<reference evidence="1" key="1">
    <citation type="submission" date="2023-06" db="EMBL/GenBank/DDBJ databases">
        <title>Deciphering the underlying mechanisms mediating the transmission of blaNDM gene from human to animals in China.</title>
        <authorList>
            <person name="Chen K."/>
            <person name="Chen S."/>
        </authorList>
    </citation>
    <scope>NUCLEOTIDE SEQUENCE</scope>
    <source>
        <strain evidence="1">1199</strain>
    </source>
</reference>
<gene>
    <name evidence="1" type="primary">ykiE</name>
    <name evidence="1" type="ORF">OFN31_31785</name>
</gene>
<feature type="non-terminal residue" evidence="1">
    <location>
        <position position="21"/>
    </location>
</feature>